<evidence type="ECO:0000256" key="4">
    <source>
        <dbReference type="ARBA" id="ARBA00022729"/>
    </source>
</evidence>
<accession>A0A8J3HB19</accession>
<evidence type="ECO:0000256" key="1">
    <source>
        <dbReference type="ARBA" id="ARBA00004418"/>
    </source>
</evidence>
<name>A0A8J3HB19_9RHOB</name>
<reference evidence="8" key="1">
    <citation type="journal article" date="2014" name="Int. J. Syst. Evol. Microbiol.">
        <title>Complete genome sequence of Corynebacterium casei LMG S-19264T (=DSM 44701T), isolated from a smear-ripened cheese.</title>
        <authorList>
            <consortium name="US DOE Joint Genome Institute (JGI-PGF)"/>
            <person name="Walter F."/>
            <person name="Albersmeier A."/>
            <person name="Kalinowski J."/>
            <person name="Ruckert C."/>
        </authorList>
    </citation>
    <scope>NUCLEOTIDE SEQUENCE</scope>
    <source>
        <strain evidence="8">CGMCC 1.7081</strain>
    </source>
</reference>
<dbReference type="GO" id="GO:0042121">
    <property type="term" value="P:alginic acid biosynthetic process"/>
    <property type="evidence" value="ECO:0007669"/>
    <property type="project" value="UniProtKB-UniPathway"/>
</dbReference>
<dbReference type="InterPro" id="IPR031811">
    <property type="entry name" value="ALGX/ALGJ_SGNH-like"/>
</dbReference>
<comment type="pathway">
    <text evidence="2">Glycan biosynthesis; alginate biosynthesis.</text>
</comment>
<evidence type="ECO:0000256" key="6">
    <source>
        <dbReference type="ARBA" id="ARBA00022841"/>
    </source>
</evidence>
<organism evidence="8 9">
    <name type="scientific">Pseudodonghicola xiamenensis</name>
    <dbReference type="NCBI Taxonomy" id="337702"/>
    <lineage>
        <taxon>Bacteria</taxon>
        <taxon>Pseudomonadati</taxon>
        <taxon>Pseudomonadota</taxon>
        <taxon>Alphaproteobacteria</taxon>
        <taxon>Rhodobacterales</taxon>
        <taxon>Paracoccaceae</taxon>
        <taxon>Pseudodonghicola</taxon>
    </lineage>
</organism>
<protein>
    <recommendedName>
        <fullName evidence="7">AlgX/AlgJ SGNH hydrolase-like domain-containing protein</fullName>
    </recommendedName>
</protein>
<evidence type="ECO:0000313" key="8">
    <source>
        <dbReference type="EMBL" id="GHG97612.1"/>
    </source>
</evidence>
<dbReference type="UniPathway" id="UPA00286"/>
<keyword evidence="5" id="KW-0574">Periplasm</keyword>
<keyword evidence="3" id="KW-0808">Transferase</keyword>
<comment type="caution">
    <text evidence="8">The sequence shown here is derived from an EMBL/GenBank/DDBJ whole genome shotgun (WGS) entry which is preliminary data.</text>
</comment>
<proteinExistence type="predicted"/>
<keyword evidence="9" id="KW-1185">Reference proteome</keyword>
<evidence type="ECO:0000256" key="5">
    <source>
        <dbReference type="ARBA" id="ARBA00022764"/>
    </source>
</evidence>
<keyword evidence="4" id="KW-0732">Signal</keyword>
<dbReference type="Pfam" id="PF16822">
    <property type="entry name" value="ALGX"/>
    <property type="match status" value="1"/>
</dbReference>
<dbReference type="RefSeq" id="WP_028094963.1">
    <property type="nucleotide sequence ID" value="NZ_BNAP01000019.1"/>
</dbReference>
<evidence type="ECO:0000313" key="9">
    <source>
        <dbReference type="Proteomes" id="UP000611500"/>
    </source>
</evidence>
<reference evidence="8" key="2">
    <citation type="submission" date="2020-09" db="EMBL/GenBank/DDBJ databases">
        <authorList>
            <person name="Sun Q."/>
            <person name="Zhou Y."/>
        </authorList>
    </citation>
    <scope>NUCLEOTIDE SEQUENCE</scope>
    <source>
        <strain evidence="8">CGMCC 1.7081</strain>
    </source>
</reference>
<gene>
    <name evidence="8" type="ORF">GCM10010961_32450</name>
</gene>
<dbReference type="AlphaFoldDB" id="A0A8J3HB19"/>
<feature type="domain" description="AlgX/AlgJ SGNH hydrolase-like" evidence="7">
    <location>
        <begin position="38"/>
        <end position="191"/>
    </location>
</feature>
<evidence type="ECO:0000256" key="3">
    <source>
        <dbReference type="ARBA" id="ARBA00022679"/>
    </source>
</evidence>
<dbReference type="Proteomes" id="UP000611500">
    <property type="component" value="Unassembled WGS sequence"/>
</dbReference>
<evidence type="ECO:0000259" key="7">
    <source>
        <dbReference type="Pfam" id="PF16822"/>
    </source>
</evidence>
<comment type="subcellular location">
    <subcellularLocation>
        <location evidence="1">Periplasm</location>
    </subcellularLocation>
</comment>
<dbReference type="GO" id="GO:0042597">
    <property type="term" value="C:periplasmic space"/>
    <property type="evidence" value="ECO:0007669"/>
    <property type="project" value="UniProtKB-SubCell"/>
</dbReference>
<sequence length="332" mass="37847">MTDSTYEIENAVLIGEHEELYLAAGAHSILKFATGELTVPEQSVRNFWQNLRERAAFCARQGRGFLQMVAPEKYKVHPEGFPVENPKSFWDAFTAAEGATVENMWYGAQDLRDNPFGRSYYKTDTHWTAAGMMLATRRIAETAGFSEVELSALSEKMQAQTQPLDKLFYGDLGRKLEPQQGEEALWPRRAPSVTSEENGLAHDYDKPVNDGRMVVSYNPDSVTDKTLLIFGDSYLFNGLAYVELGFRNMVFCRTRFFHREMVAMVQPDMVVCEAAERYTRVVSRDVKAPPFLLLPYVLDREPKMSPKQAAFISKILSNKRRPDFSEYKVDLD</sequence>
<evidence type="ECO:0000256" key="2">
    <source>
        <dbReference type="ARBA" id="ARBA00005182"/>
    </source>
</evidence>
<keyword evidence="6" id="KW-0016">Alginate biosynthesis</keyword>
<dbReference type="EMBL" id="BNAP01000019">
    <property type="protein sequence ID" value="GHG97612.1"/>
    <property type="molecule type" value="Genomic_DNA"/>
</dbReference>
<dbReference type="GO" id="GO:0016740">
    <property type="term" value="F:transferase activity"/>
    <property type="evidence" value="ECO:0007669"/>
    <property type="project" value="UniProtKB-KW"/>
</dbReference>